<evidence type="ECO:0000256" key="1">
    <source>
        <dbReference type="SAM" id="MobiDB-lite"/>
    </source>
</evidence>
<keyword evidence="4" id="KW-1185">Reference proteome</keyword>
<keyword evidence="3" id="KW-0378">Hydrolase</keyword>
<sequence>MRIATLQFAPQLGDVEGNIRKADELLKNGKVVRGGGTGAVGLNILKPDILILPELALTGYNFSSLEAIKPYLEPAGRGPSADWARQIAQRLQCKVCVGYPEVYTESTIQAGDEASSHHETYYNSLLVVDENGQDLLNYRKSFLYYTDETWASEGNVERGFENLIFRKGERTSQESHIATSFGICMDINPYKFEAPFTAWEFANRVMDSKSQLVILSMAWLSTLSREELDLLADEPDLDTFNYWIQRFLPLITKKMSHKINLDEEGSDRSKDIVIVFANRAGGEPGAAGANPAHYAGTSTIIAISQRPKALPTPAAAGSGDSGESKAHSDADQAAEDQFDVKILCWDMLGAATEGICFADTAADPSMVFTLARRSSS</sequence>
<dbReference type="PROSITE" id="PS50263">
    <property type="entry name" value="CN_HYDROLASE"/>
    <property type="match status" value="1"/>
</dbReference>
<dbReference type="GeneID" id="37077059"/>
<evidence type="ECO:0000259" key="2">
    <source>
        <dbReference type="PROSITE" id="PS50263"/>
    </source>
</evidence>
<evidence type="ECO:0000313" key="3">
    <source>
        <dbReference type="EMBL" id="PYH41723.1"/>
    </source>
</evidence>
<dbReference type="GO" id="GO:0070773">
    <property type="term" value="F:protein-N-terminal glutamine amidohydrolase activity"/>
    <property type="evidence" value="ECO:0007669"/>
    <property type="project" value="InterPro"/>
</dbReference>
<dbReference type="GO" id="GO:0008418">
    <property type="term" value="F:protein-N-terminal asparagine amidohydrolase activity"/>
    <property type="evidence" value="ECO:0007669"/>
    <property type="project" value="InterPro"/>
</dbReference>
<dbReference type="AlphaFoldDB" id="A0A318ZAJ1"/>
<reference evidence="3 4" key="1">
    <citation type="submission" date="2016-12" db="EMBL/GenBank/DDBJ databases">
        <title>The genomes of Aspergillus section Nigri reveals drivers in fungal speciation.</title>
        <authorList>
            <consortium name="DOE Joint Genome Institute"/>
            <person name="Vesth T.C."/>
            <person name="Nybo J."/>
            <person name="Theobald S."/>
            <person name="Brandl J."/>
            <person name="Frisvad J.C."/>
            <person name="Nielsen K.F."/>
            <person name="Lyhne E.K."/>
            <person name="Kogle M.E."/>
            <person name="Kuo A."/>
            <person name="Riley R."/>
            <person name="Clum A."/>
            <person name="Nolan M."/>
            <person name="Lipzen A."/>
            <person name="Salamov A."/>
            <person name="Henrissat B."/>
            <person name="Wiebenga A."/>
            <person name="De Vries R.P."/>
            <person name="Grigoriev I.V."/>
            <person name="Mortensen U.H."/>
            <person name="Andersen M.R."/>
            <person name="Baker S.E."/>
        </authorList>
    </citation>
    <scope>NUCLEOTIDE SEQUENCE [LARGE SCALE GENOMIC DNA]</scope>
    <source>
        <strain evidence="3 4">JOP 1030-1</strain>
    </source>
</reference>
<dbReference type="STRING" id="1450539.A0A318ZAJ1"/>
<dbReference type="GO" id="GO:0030163">
    <property type="term" value="P:protein catabolic process"/>
    <property type="evidence" value="ECO:0007669"/>
    <property type="project" value="TreeGrafter"/>
</dbReference>
<dbReference type="SUPFAM" id="SSF56317">
    <property type="entry name" value="Carbon-nitrogen hydrolase"/>
    <property type="match status" value="1"/>
</dbReference>
<dbReference type="EMBL" id="KZ821260">
    <property type="protein sequence ID" value="PYH41723.1"/>
    <property type="molecule type" value="Genomic_DNA"/>
</dbReference>
<feature type="domain" description="CN hydrolase" evidence="2">
    <location>
        <begin position="1"/>
        <end position="332"/>
    </location>
</feature>
<evidence type="ECO:0000313" key="4">
    <source>
        <dbReference type="Proteomes" id="UP000248349"/>
    </source>
</evidence>
<dbReference type="Proteomes" id="UP000248349">
    <property type="component" value="Unassembled WGS sequence"/>
</dbReference>
<name>A0A318ZAJ1_9EURO</name>
<dbReference type="RefSeq" id="XP_025427705.1">
    <property type="nucleotide sequence ID" value="XM_025575831.1"/>
</dbReference>
<dbReference type="CDD" id="cd07566">
    <property type="entry name" value="ScNTA1_like"/>
    <property type="match status" value="1"/>
</dbReference>
<accession>A0A318ZAJ1</accession>
<dbReference type="OrthoDB" id="201515at2759"/>
<dbReference type="PANTHER" id="PTHR11750:SF26">
    <property type="entry name" value="PROTEIN N-TERMINAL AMIDASE"/>
    <property type="match status" value="1"/>
</dbReference>
<gene>
    <name evidence="3" type="ORF">BP01DRAFT_360071</name>
</gene>
<dbReference type="Gene3D" id="3.60.110.10">
    <property type="entry name" value="Carbon-nitrogen hydrolase"/>
    <property type="match status" value="1"/>
</dbReference>
<proteinExistence type="predicted"/>
<dbReference type="InterPro" id="IPR036526">
    <property type="entry name" value="C-N_Hydrolase_sf"/>
</dbReference>
<organism evidence="3 4">
    <name type="scientific">Aspergillus saccharolyticus JOP 1030-1</name>
    <dbReference type="NCBI Taxonomy" id="1450539"/>
    <lineage>
        <taxon>Eukaryota</taxon>
        <taxon>Fungi</taxon>
        <taxon>Dikarya</taxon>
        <taxon>Ascomycota</taxon>
        <taxon>Pezizomycotina</taxon>
        <taxon>Eurotiomycetes</taxon>
        <taxon>Eurotiomycetidae</taxon>
        <taxon>Eurotiales</taxon>
        <taxon>Aspergillaceae</taxon>
        <taxon>Aspergillus</taxon>
        <taxon>Aspergillus subgen. Circumdati</taxon>
    </lineage>
</organism>
<protein>
    <submittedName>
        <fullName evidence="3">Carbon-nitrogen hydrolase</fullName>
    </submittedName>
</protein>
<feature type="region of interest" description="Disordered" evidence="1">
    <location>
        <begin position="310"/>
        <end position="331"/>
    </location>
</feature>
<dbReference type="InterPro" id="IPR039703">
    <property type="entry name" value="Nta1"/>
</dbReference>
<dbReference type="PANTHER" id="PTHR11750">
    <property type="entry name" value="PROTEIN N-TERMINAL AMIDASE"/>
    <property type="match status" value="1"/>
</dbReference>
<dbReference type="Pfam" id="PF00795">
    <property type="entry name" value="CN_hydrolase"/>
    <property type="match status" value="1"/>
</dbReference>
<dbReference type="InterPro" id="IPR003010">
    <property type="entry name" value="C-N_Hydrolase"/>
</dbReference>